<dbReference type="GO" id="GO:0006313">
    <property type="term" value="P:DNA transposition"/>
    <property type="evidence" value="ECO:0007669"/>
    <property type="project" value="InterPro"/>
</dbReference>
<dbReference type="InterPro" id="IPR047650">
    <property type="entry name" value="Transpos_IS110"/>
</dbReference>
<gene>
    <name evidence="2" type="ORF">EZS27_043929</name>
</gene>
<evidence type="ECO:0000313" key="2">
    <source>
        <dbReference type="EMBL" id="KAA6304423.1"/>
    </source>
</evidence>
<proteinExistence type="predicted"/>
<protein>
    <recommendedName>
        <fullName evidence="1">Transposase IS110-like N-terminal domain-containing protein</fullName>
    </recommendedName>
</protein>
<dbReference type="InterPro" id="IPR002525">
    <property type="entry name" value="Transp_IS110-like_N"/>
</dbReference>
<sequence length="175" mass="20058">VPFFSSWIFSKDKIMEKMVIGMDVSKEKLDFCFQRTGEKILKECMVENTTYAIKSSLKNGLKEFSLTQSEVLLCAEYTGSYTYPLSCACEELGIDLWLENPAEIKQRSGLQGGKNDRLDARKIAAYALRFQDKARLFTLPEQNIASLKPLLSERDMYVSDTCKYQGPLTDQQRFM</sequence>
<dbReference type="PANTHER" id="PTHR33055">
    <property type="entry name" value="TRANSPOSASE FOR INSERTION SEQUENCE ELEMENT IS1111A"/>
    <property type="match status" value="1"/>
</dbReference>
<evidence type="ECO:0000259" key="1">
    <source>
        <dbReference type="Pfam" id="PF01548"/>
    </source>
</evidence>
<reference evidence="2" key="1">
    <citation type="submission" date="2019-03" db="EMBL/GenBank/DDBJ databases">
        <title>Single cell metagenomics reveals metabolic interactions within the superorganism composed of flagellate Streblomastix strix and complex community of Bacteroidetes bacteria on its surface.</title>
        <authorList>
            <person name="Treitli S.C."/>
            <person name="Kolisko M."/>
            <person name="Husnik F."/>
            <person name="Keeling P."/>
            <person name="Hampl V."/>
        </authorList>
    </citation>
    <scope>NUCLEOTIDE SEQUENCE</scope>
    <source>
        <strain evidence="2">STM</strain>
    </source>
</reference>
<dbReference type="GO" id="GO:0003677">
    <property type="term" value="F:DNA binding"/>
    <property type="evidence" value="ECO:0007669"/>
    <property type="project" value="InterPro"/>
</dbReference>
<feature type="non-terminal residue" evidence="2">
    <location>
        <position position="175"/>
    </location>
</feature>
<dbReference type="GO" id="GO:0004803">
    <property type="term" value="F:transposase activity"/>
    <property type="evidence" value="ECO:0007669"/>
    <property type="project" value="InterPro"/>
</dbReference>
<organism evidence="2">
    <name type="scientific">termite gut metagenome</name>
    <dbReference type="NCBI Taxonomy" id="433724"/>
    <lineage>
        <taxon>unclassified sequences</taxon>
        <taxon>metagenomes</taxon>
        <taxon>organismal metagenomes</taxon>
    </lineage>
</organism>
<dbReference type="EMBL" id="SNRY01011523">
    <property type="protein sequence ID" value="KAA6304423.1"/>
    <property type="molecule type" value="Genomic_DNA"/>
</dbReference>
<feature type="domain" description="Transposase IS110-like N-terminal" evidence="1">
    <location>
        <begin position="20"/>
        <end position="160"/>
    </location>
</feature>
<accession>A0A5J4P6X6</accession>
<comment type="caution">
    <text evidence="2">The sequence shown here is derived from an EMBL/GenBank/DDBJ whole genome shotgun (WGS) entry which is preliminary data.</text>
</comment>
<dbReference type="PANTHER" id="PTHR33055:SF3">
    <property type="entry name" value="PUTATIVE TRANSPOSASE FOR IS117-RELATED"/>
    <property type="match status" value="1"/>
</dbReference>
<feature type="non-terminal residue" evidence="2">
    <location>
        <position position="1"/>
    </location>
</feature>
<dbReference type="Pfam" id="PF01548">
    <property type="entry name" value="DEDD_Tnp_IS110"/>
    <property type="match status" value="1"/>
</dbReference>
<dbReference type="AlphaFoldDB" id="A0A5J4P6X6"/>
<name>A0A5J4P6X6_9ZZZZ</name>